<feature type="compositionally biased region" description="Polar residues" evidence="1">
    <location>
        <begin position="977"/>
        <end position="989"/>
    </location>
</feature>
<evidence type="ECO:0000256" key="1">
    <source>
        <dbReference type="SAM" id="MobiDB-lite"/>
    </source>
</evidence>
<feature type="region of interest" description="Disordered" evidence="1">
    <location>
        <begin position="691"/>
        <end position="728"/>
    </location>
</feature>
<dbReference type="AlphaFoldDB" id="A0A7S2M989"/>
<feature type="region of interest" description="Disordered" evidence="1">
    <location>
        <begin position="977"/>
        <end position="1005"/>
    </location>
</feature>
<dbReference type="EMBL" id="HBGZ01030568">
    <property type="protein sequence ID" value="CAD9628364.1"/>
    <property type="molecule type" value="Transcribed_RNA"/>
</dbReference>
<organism evidence="2">
    <name type="scientific">Skeletonema marinoi</name>
    <dbReference type="NCBI Taxonomy" id="267567"/>
    <lineage>
        <taxon>Eukaryota</taxon>
        <taxon>Sar</taxon>
        <taxon>Stramenopiles</taxon>
        <taxon>Ochrophyta</taxon>
        <taxon>Bacillariophyta</taxon>
        <taxon>Coscinodiscophyceae</taxon>
        <taxon>Thalassiosirophycidae</taxon>
        <taxon>Thalassiosirales</taxon>
        <taxon>Skeletonemataceae</taxon>
        <taxon>Skeletonema</taxon>
        <taxon>Skeletonema marinoi-dohrnii complex</taxon>
    </lineage>
</organism>
<evidence type="ECO:0000313" key="2">
    <source>
        <dbReference type="EMBL" id="CAD9628364.1"/>
    </source>
</evidence>
<protein>
    <submittedName>
        <fullName evidence="2">Uncharacterized protein</fullName>
    </submittedName>
</protein>
<proteinExistence type="predicted"/>
<reference evidence="2" key="1">
    <citation type="submission" date="2021-01" db="EMBL/GenBank/DDBJ databases">
        <authorList>
            <person name="Corre E."/>
            <person name="Pelletier E."/>
            <person name="Niang G."/>
            <person name="Scheremetjew M."/>
            <person name="Finn R."/>
            <person name="Kale V."/>
            <person name="Holt S."/>
            <person name="Cochrane G."/>
            <person name="Meng A."/>
            <person name="Brown T."/>
            <person name="Cohen L."/>
        </authorList>
    </citation>
    <scope>NUCLEOTIDE SEQUENCE</scope>
    <source>
        <strain evidence="2">SM1012Den-03</strain>
    </source>
</reference>
<accession>A0A7S2M989</accession>
<gene>
    <name evidence="2" type="ORF">SMAR0320_LOCUS21777</name>
</gene>
<feature type="compositionally biased region" description="Acidic residues" evidence="1">
    <location>
        <begin position="691"/>
        <end position="726"/>
    </location>
</feature>
<name>A0A7S2M989_9STRA</name>
<sequence>MPKKGRDDDYWREWCNRLAAGEPPPSKTGWHPGGNSPWKVKIDKIMACGETRRRRSSNQSLLPFGVGIVACTCDWDHDNQTTAAPAAAAAPQPQKVVDFGMLCKPTPRKIKDVRGKYDIKTEKGCYPLEVFGYSNGKCPHCKSPNIDATNVNNSVKLIYTSDDPRFVQGVGLKCKDCNGSQWQSYEKTYVDTLSKKQQNELNAVVSGKRNGVDMGLIIDMRLGATASTIARKSLAHATRRHAQWEEEYEMNCRKLRGLGFDVVEQEFPDFNESGMHDFVAKSDIVTMAFLRDYISTESQLLRELGSLTSQISMAVDHQRKVVKHAVGNDGASSFTVVGDGGIVLGYYVVPDDGEKWLQHAMKEIVARHGAVLNNDLKTVVSRGNLPKVIYVDKLCCGGTEGSRADAVRYFYGMLKKLDVFHLIQRVGREINCEHPRKGDFLKSLSECIFTNVEEDEVALQDARDRGGIDDLTPRMEKADKMKYVRTVIENSKKIVSKIIVTVKVHVAIDREAKQQSIAAGDKCEDINTAHKAYPLITKKILKCIMQQCIHILNGCVHDEYNMNVITGQSFYRGTAALLDTYISRRGSSCVEALHSVVDRKVYASSIMRKKLFDARLHWHITNYNRQRLRNLGRNNVLPDGVAPSEGSRRFNTSYVETTPLLFGFGYYDYVTMEEIVTEVQDTILEAFDGDGALELDDNDDDDDTDNDEGGSVQSEEDGESNDDEYNFEPILTGKVPGEVDFKELKQFAGTLDIDVDWTADTNPFAAEQPLKEGELKKAIDEDPTFAQCVEIHSNDLAADHEMDIERHEFASVNAQTFEQSKKVNSRRNVLTRKQRGNDGQHAPPDFNNDMEEKFKEIWFSEKRNPFQNANLREWCVYAISEYEKWRMTEVEKALKEKRSLPPLCETNYPLVSNWVKKMKELSTKVMQNGAFNADSSQLSSQLKSFTPTSSPTKNLNLGETTAAADLSVMVATAAGTSATKFPSPTSSRVQKGMEAIVSSKRRGRR</sequence>